<dbReference type="InterPro" id="IPR002196">
    <property type="entry name" value="Glyco_hydro_24"/>
</dbReference>
<reference evidence="5 6" key="1">
    <citation type="submission" date="2021-03" db="EMBL/GenBank/DDBJ databases">
        <title>Complete Genome of Pseudoalteromonas viridis Strain BBR56, a new biocontrol bacterial candidate.</title>
        <authorList>
            <person name="Handayani D.P."/>
            <person name="Isnansetyo A."/>
            <person name="Istiqomah I."/>
            <person name="Jumina J."/>
        </authorList>
    </citation>
    <scope>NUCLEOTIDE SEQUENCE [LARGE SCALE GENOMIC DNA]</scope>
    <source>
        <strain evidence="5 6">BBR56</strain>
    </source>
</reference>
<organism evidence="5 6">
    <name type="scientific">Pseudoalteromonas viridis</name>
    <dbReference type="NCBI Taxonomy" id="339617"/>
    <lineage>
        <taxon>Bacteria</taxon>
        <taxon>Pseudomonadati</taxon>
        <taxon>Pseudomonadota</taxon>
        <taxon>Gammaproteobacteria</taxon>
        <taxon>Alteromonadales</taxon>
        <taxon>Pseudoalteromonadaceae</taxon>
        <taxon>Pseudoalteromonas</taxon>
    </lineage>
</organism>
<evidence type="ECO:0000313" key="5">
    <source>
        <dbReference type="EMBL" id="QTL36549.1"/>
    </source>
</evidence>
<comment type="similarity">
    <text evidence="4">Belongs to the glycosyl hydrolase 24 family.</text>
</comment>
<gene>
    <name evidence="5" type="ORF">J5X90_05785</name>
</gene>
<dbReference type="Pfam" id="PF05593">
    <property type="entry name" value="RHS_repeat"/>
    <property type="match status" value="1"/>
</dbReference>
<dbReference type="NCBIfam" id="TIGR03696">
    <property type="entry name" value="Rhs_assc_core"/>
    <property type="match status" value="1"/>
</dbReference>
<dbReference type="PANTHER" id="PTHR32305:SF15">
    <property type="entry name" value="PROTEIN RHSA-RELATED"/>
    <property type="match status" value="1"/>
</dbReference>
<keyword evidence="2 4" id="KW-0081">Bacteriolytic enzyme</keyword>
<comment type="catalytic activity">
    <reaction evidence="4">
        <text>Hydrolysis of (1-&gt;4)-beta-linkages between N-acetylmuramic acid and N-acetyl-D-glucosamine residues in a peptidoglycan and between N-acetyl-D-glucosamine residues in chitodextrins.</text>
        <dbReference type="EC" id="3.2.1.17"/>
    </reaction>
</comment>
<dbReference type="PANTHER" id="PTHR32305">
    <property type="match status" value="1"/>
</dbReference>
<dbReference type="EMBL" id="CP072425">
    <property type="protein sequence ID" value="QTL36549.1"/>
    <property type="molecule type" value="Genomic_DNA"/>
</dbReference>
<evidence type="ECO:0000256" key="1">
    <source>
        <dbReference type="ARBA" id="ARBA00022529"/>
    </source>
</evidence>
<dbReference type="SUPFAM" id="SSF69318">
    <property type="entry name" value="Integrin alpha N-terminal domain"/>
    <property type="match status" value="2"/>
</dbReference>
<dbReference type="InterPro" id="IPR031325">
    <property type="entry name" value="RHS_repeat"/>
</dbReference>
<dbReference type="Pfam" id="PF00959">
    <property type="entry name" value="Phage_lysozyme"/>
    <property type="match status" value="1"/>
</dbReference>
<name>A0ABX7V6L7_9GAMM</name>
<dbReference type="CDD" id="cd00737">
    <property type="entry name" value="lyz_endolysin_autolysin"/>
    <property type="match status" value="1"/>
</dbReference>
<dbReference type="InterPro" id="IPR022385">
    <property type="entry name" value="Rhs_assc_core"/>
</dbReference>
<proteinExistence type="inferred from homology"/>
<dbReference type="InterPro" id="IPR006530">
    <property type="entry name" value="YD"/>
</dbReference>
<dbReference type="InterPro" id="IPR023347">
    <property type="entry name" value="Lysozyme_dom_sf"/>
</dbReference>
<dbReference type="Gene3D" id="1.10.530.40">
    <property type="match status" value="1"/>
</dbReference>
<keyword evidence="3" id="KW-1035">Host cytoplasm</keyword>
<evidence type="ECO:0000313" key="6">
    <source>
        <dbReference type="Proteomes" id="UP000665025"/>
    </source>
</evidence>
<keyword evidence="4" id="KW-0378">Hydrolase</keyword>
<dbReference type="Proteomes" id="UP000665025">
    <property type="component" value="Chromosome 1"/>
</dbReference>
<dbReference type="InterPro" id="IPR028994">
    <property type="entry name" value="Integrin_alpha_N"/>
</dbReference>
<evidence type="ECO:0000256" key="4">
    <source>
        <dbReference type="RuleBase" id="RU003788"/>
    </source>
</evidence>
<dbReference type="EC" id="3.2.1.17" evidence="4"/>
<sequence>MAKMAANAFMVVPKIARPGGKYYPTSWLLRQSMDSVAAASHETKPADNVIKYRYRHHHRESGEVDSALGQWETVLSSIHYSGYTVTFNYQAGPVRNLAYSLEPTSLPMWAKAQLTDIEVFKDWMPLHYYDLHFENGANGVRQLTSVRHCNSPVSRSGALCKQPIRFDYEDTKTYPQLNASHTLISAGSNEKIVATSVLDTDGNGEPELATLIQLEDTDKHELCLIDRDGNQSCQVIDTNTRLERVQMMPFDHEGNGTQGLLIQTSESRNDARSRWVYFTFNGNGWQEQVLTASVSMGAVRIGDANGDGQDDLMYTGTTAYQQPRLVLNRDIFRGFHQDIARALERDAPFYFIDMNFDGKADLVTSACLSDGCSQAGKYDIINVFYNRYDPANHKHKFERGSNSSQRVVHSSLTPLDVNGDGTLDLMYQNQDDDWEIALVRPSLGEGLRFDLDGIITLSAPDNVTIDRDIAKWPPQLADLNGDGRTELYVTGKTNSKQEFGLYRYEFDPATRTFVTPGSMAYRLDMAPTYNNTVFFADMDGDTIPELVAQNGYKVTQYGRTYQHSAAGRLRTVTQGLGNQTTIRYGAMSDPAVYRKGDAAVTAQMQADSGLKVTDLAGGSMLVREVQTSALDTQTGDTTLSVTYQYEGARVQFGGRGWLGFAALTTDTIKDGLRIATRTEYEQAFPLTGMPKRTTKTLYEGGYARVLSDAMDRYKATPAQSVPGSIYQVYNQDSRTCSARVNSDYFVAGYDCSQTSTEQDDYGNVTNLVVSQYDIGTAQDFLLAEEPADAISTVTTVNEYGTEAEQQLGRLKSATVTHTRQGQDEVTRSSEFTYIQSGALKGLLETETVEPNGACDAYLQTTYGYDGFGNLTSKQLTSKEGCADPIDRTSTTTYDSRGRYVVSQYNGVFTTQQVISRNKYGQISEVLNADGVSQYTDYDAFGGEIGSRSPSGAQQRTLLTDCPSGAPAYCAFASETYVNTELLARSFFDRLGRTLGKERLTPKGQWLRDTTHYDKFGRAVVTTMAGSASTHTHYDVLDRVTQVEDNQSGLLTTLTVSDRTTTTTISGAIPGGEQKTVVTHNAHGEKDTVTDPSDQVLTYTYNVLGQLATVQSSADGNATLISNTYNLITGRKARTEDVDRGNWQYTYNALGELLTQTDANGTKQSFEYDSLGRKTALKINDVVDSQWHYDTDNPWRLDSEQRGSWARSYLYDALGRQVASVTDLESTLSCKDQVSYEPATKDVRITDALASIHDAKCVVQLTTFDEYGRVFQQFDDYRRTRERGRFVEARGQRLYYRAGQVYQKQEAREGDAGQIYYVAESEDSAGRITGYKKGHFSMVVGYDKRGNLNALGINDASTYSYIQQHSYTFDALGNLTSRALTGEATPTTFGYDVLNRVTKVNGEERYGYDANGNLKSKDGWTQKYGKAGDPLHAIYERVKGSQTEAFSYDANGNQLSATVHLNGRTHTRTLDYNARNKVTQISQNGEVINFAYDANNRRYKRTEGSKTIYYVGALEIVDEGASGEFANQKYIRRSINGDAVQTYHPNGQASLQWLFTDHQGSVVAITDYAGKFLKRFKYDVFGKQSEIVRPPSSDASYTDWSTATLGIFTRVPANNRSYTGHEPITLGGDNRIIHMNGRIYDADTGRFMQADPVVQAPSNLQSYNAYSYVLNNPLSRIDPSGYISLNPFKKITRNLIRGAVKIFGAELTSIAGNVASIFCGPAVAACAGAWNYEFTRAMGGSSSQAFKAGAIAAVTAQAFRSIGEHFSAMSSDNLLAAKHGIGNVTYDFGGLSLTRGQIAAQIASHAIVGGISASVSGGKFGHGFLSAGITKGAGGAFLPGGAGLSAIQIAKGTVVSSIIGGTVSAITGGKFANGARTGAMQFLLNQVGESIRDIYRSFGVYTSSDKVVGFIKGWESFKASPYKVLNSDGEPTGNWTVGYGHEISNEEYLSGSYNNISEERAMELLMSDIAAAEVRVNRFIANNGGTKLNQNQYDAFVSLSMNAGYIGRFPSLSSNFSQANHGGVAFEFLDITNGGYLGW</sequence>
<keyword evidence="6" id="KW-1185">Reference proteome</keyword>
<dbReference type="InterPro" id="IPR050708">
    <property type="entry name" value="T6SS_VgrG/RHS"/>
</dbReference>
<dbReference type="SUPFAM" id="SSF53955">
    <property type="entry name" value="Lysozyme-like"/>
    <property type="match status" value="1"/>
</dbReference>
<protein>
    <recommendedName>
        <fullName evidence="4">Lysozyme</fullName>
        <ecNumber evidence="4">3.2.1.17</ecNumber>
    </recommendedName>
</protein>
<dbReference type="Gene3D" id="2.180.10.10">
    <property type="entry name" value="RHS repeat-associated core"/>
    <property type="match status" value="1"/>
</dbReference>
<dbReference type="NCBIfam" id="TIGR01643">
    <property type="entry name" value="YD_repeat_2x"/>
    <property type="match status" value="1"/>
</dbReference>
<keyword evidence="4" id="KW-0326">Glycosidase</keyword>
<keyword evidence="1 4" id="KW-0929">Antimicrobial</keyword>
<dbReference type="InterPro" id="IPR033907">
    <property type="entry name" value="Endolysin_autolysin"/>
</dbReference>
<dbReference type="InterPro" id="IPR023346">
    <property type="entry name" value="Lysozyme-like_dom_sf"/>
</dbReference>
<evidence type="ECO:0000256" key="3">
    <source>
        <dbReference type="ARBA" id="ARBA00023200"/>
    </source>
</evidence>
<accession>A0ABX7V6L7</accession>
<evidence type="ECO:0000256" key="2">
    <source>
        <dbReference type="ARBA" id="ARBA00022638"/>
    </source>
</evidence>